<evidence type="ECO:0000313" key="2">
    <source>
        <dbReference type="EMBL" id="QHT31795.1"/>
    </source>
</evidence>
<sequence length="1872" mass="217719">MDFYKVNCLNNNGKIEKIIVFSGSNKPLNTDIFSNIELQYIQDENIEVAYSNQEIHNDDSIYTVKIKILKEFENKYAYEELCLFGKIKHYINASHVFSSVTENDRIGFNKEYMSQLVINLNMDETEINKIEKKNNYYYEDLIALENKEYELLLSLGRKFAKQRNYLYSANPFSIISQKSFVTPNKQNELISFENTLLLNYGKMLDNNIYLCFAEDVYEYASQNSLDELYISEMYFPLLYNKDITNKSQLLKEKYNLIDKNKKTDYKLLYQLYDTVTMFYDIYHQRKTDLVYEEKGINKFEIIINTELNANIPLEIIFKNIHASKIIPFIKFNPGSLRENIYRIYSEMISKNGKKIPYLNENMINQLSRKLGKGRQISLYIENEYKFANITKKINMYINIENNGSIRVYGELKKPVLKEELNVIIENSVNPVIKSMNEFLQQSGYSISLFKNFEDEIIEVVKMTYRSKMKIQKDINLKKYENCLSSIFHIIDSDISAGAHLLFKRVDNYQLMDEKRILIKRIYDETNNLTAIINELIRTYNMNENEAQSLVVEYFNETTDIRGKIIENPGFNTFIKTEPLENNLIIEIDNITSIDYLKILNVYIDSILRITQLPDSTNVPSDKINSLCVKSKLSTKNIEKGDINNVITTNIDANFIPNVKKIQPISLEGPVVDDDDEVDDDALFYEDDDDAIVEEEIEPEKNESVEPEKVEPEKVEPEKVELEKVEPEKVEPEKVESQQKESVESDETSAMFYEDSSSAENSKSNSDKVGGMIEENESPDFRMKIDGTKLSNPNIFEERIKKRDPKLFFTKDGNYSSYSRSCESNVRRQPVILTQQEKDDIDKNHKGSYNHAIKYGTDPNNQHWYICPRYWCLLTNSSITEEEVKSGKCGKIIPRGSTTVPPGHYVYEFNHPEEHQRKDGTYIDHYPGFLDKKKHADGYCLPCCFTKWDSEYMRKRRQVCSQDETPSENITEKNVAQKPANYVMGIDKYPLDKNRWGFLPFSVQSFLQTNNAECISKNNPALIRPDASCLLRYGIEKNKTQSFIGCIADIYASIQSLNEVPSIKEMKDILIASISLDDFLQYHNASLVSVFKPKNMIDDVDIDKYNSTQFMKTINVNNPVEFDFLENTIASYENFIAFLKSEDSLIDHTYLWDCITQPNSKFLKDGVNLVILEISNKDITDNMEILCPTNSQSSLLYDSRKKTLILLKHDSYYEPIYLYNEDPNKIVKTFDEHNSPKNIKKILNIIQKTTQKYCSPLPSLPNVYEFKKNIPVKELITILKNDKYYVESQVLNYQGKVIGILVKQNTESNSHVFIPCLPSSVVSNIQRKYMEDPAIWNDYQTTKKELFNIHAASKGKIPCKPMMKIIEDGLIVGILTETNQFVQINKPIENVENDGLIPINNMNYTVIDNIIMNTNKVDTERTETVKKIRLESQFYDVFRSIVRNSLNDYINRGIRRNVLELIDNKTLIYKEKLRTTIQILENLIKYKVMFSEIDEKILMDLNNISACSADCNESSGKTYCLVNDNGECQFIIPKNNLVSGQDNMKLYFARISDELLRYNRVQLFMLNPKSYLNIGNNEYKINSDEFLLLQSLLTPEYFKDIEPFNTNKFIQNIDYNNSNPAISQKYSNEPILLREQEEALEKSAENQLGNECINVIRDVIGNPTTSLWKRNFQNKKFNEIVFNNTPNCSYRVIIHILEDKLKKLITVENLKVTLWNAYSKYYEKYSNKILTILKKQGKTKLLENVVKNKISFEDIIASDSYYLTDLDIWMLADKLKLPIILFSSTKLGNLVDSIDWLLLGGDLSKPFYFIRSPQNMKPTSMTGYNLITPAVELSEVNEFYLLLQDKLLKNKDSPQENLVTLADYLEKYIYIKK</sequence>
<accession>A0A6C0EX32</accession>
<proteinExistence type="predicted"/>
<organism evidence="2">
    <name type="scientific">viral metagenome</name>
    <dbReference type="NCBI Taxonomy" id="1070528"/>
    <lineage>
        <taxon>unclassified sequences</taxon>
        <taxon>metagenomes</taxon>
        <taxon>organismal metagenomes</taxon>
    </lineage>
</organism>
<feature type="compositionally biased region" description="Basic and acidic residues" evidence="1">
    <location>
        <begin position="698"/>
        <end position="742"/>
    </location>
</feature>
<dbReference type="EMBL" id="MN738925">
    <property type="protein sequence ID" value="QHT31795.1"/>
    <property type="molecule type" value="Genomic_DNA"/>
</dbReference>
<protein>
    <submittedName>
        <fullName evidence="2">Uncharacterized protein</fullName>
    </submittedName>
</protein>
<feature type="compositionally biased region" description="Low complexity" evidence="1">
    <location>
        <begin position="753"/>
        <end position="767"/>
    </location>
</feature>
<evidence type="ECO:0000256" key="1">
    <source>
        <dbReference type="SAM" id="MobiDB-lite"/>
    </source>
</evidence>
<name>A0A6C0EX32_9ZZZZ</name>
<feature type="region of interest" description="Disordered" evidence="1">
    <location>
        <begin position="695"/>
        <end position="769"/>
    </location>
</feature>
<reference evidence="2" key="1">
    <citation type="journal article" date="2020" name="Nature">
        <title>Giant virus diversity and host interactions through global metagenomics.</title>
        <authorList>
            <person name="Schulz F."/>
            <person name="Roux S."/>
            <person name="Paez-Espino D."/>
            <person name="Jungbluth S."/>
            <person name="Walsh D.A."/>
            <person name="Denef V.J."/>
            <person name="McMahon K.D."/>
            <person name="Konstantinidis K.T."/>
            <person name="Eloe-Fadrosh E.A."/>
            <person name="Kyrpides N.C."/>
            <person name="Woyke T."/>
        </authorList>
    </citation>
    <scope>NUCLEOTIDE SEQUENCE</scope>
    <source>
        <strain evidence="2">GVMAG-M-3300009155-48</strain>
    </source>
</reference>